<dbReference type="GO" id="GO:0008324">
    <property type="term" value="F:monoatomic cation transmembrane transporter activity"/>
    <property type="evidence" value="ECO:0007669"/>
    <property type="project" value="InterPro"/>
</dbReference>
<comment type="subcellular location">
    <subcellularLocation>
        <location evidence="1">Membrane</location>
        <topology evidence="1">Multi-pass membrane protein</topology>
    </subcellularLocation>
</comment>
<dbReference type="InterPro" id="IPR036739">
    <property type="entry name" value="SLC41_membr_dom_sf"/>
</dbReference>
<dbReference type="InterPro" id="IPR046342">
    <property type="entry name" value="CBS_dom_sf"/>
</dbReference>
<evidence type="ECO:0000256" key="8">
    <source>
        <dbReference type="PROSITE-ProRule" id="PRU00703"/>
    </source>
</evidence>
<keyword evidence="8" id="KW-0129">CBS domain</keyword>
<name>A0A250L190_9GAMM</name>
<dbReference type="PANTHER" id="PTHR41394:SF5">
    <property type="entry name" value="SLC41A_MGTE INTEGRAL MEMBRANE DOMAIN-CONTAINING PROTEIN"/>
    <property type="match status" value="1"/>
</dbReference>
<evidence type="ECO:0000256" key="2">
    <source>
        <dbReference type="ARBA" id="ARBA00009749"/>
    </source>
</evidence>
<feature type="transmembrane region" description="Helical" evidence="10">
    <location>
        <begin position="276"/>
        <end position="301"/>
    </location>
</feature>
<dbReference type="Pfam" id="PF00571">
    <property type="entry name" value="CBS"/>
    <property type="match status" value="2"/>
</dbReference>
<dbReference type="KEGG" id="mmai:sS8_3967"/>
<evidence type="ECO:0000259" key="11">
    <source>
        <dbReference type="PROSITE" id="PS51371"/>
    </source>
</evidence>
<keyword evidence="3" id="KW-0813">Transport</keyword>
<feature type="transmembrane region" description="Helical" evidence="10">
    <location>
        <begin position="313"/>
        <end position="336"/>
    </location>
</feature>
<keyword evidence="13" id="KW-1185">Reference proteome</keyword>
<dbReference type="RefSeq" id="WP_119631169.1">
    <property type="nucleotide sequence ID" value="NZ_AP017928.1"/>
</dbReference>
<dbReference type="SUPFAM" id="SSF54631">
    <property type="entry name" value="CBS-domain pair"/>
    <property type="match status" value="1"/>
</dbReference>
<evidence type="ECO:0000256" key="10">
    <source>
        <dbReference type="SAM" id="Phobius"/>
    </source>
</evidence>
<keyword evidence="6 10" id="KW-1133">Transmembrane helix</keyword>
<proteinExistence type="inferred from homology"/>
<keyword evidence="5" id="KW-0460">Magnesium</keyword>
<keyword evidence="7 10" id="KW-0472">Membrane</keyword>
<evidence type="ECO:0000256" key="1">
    <source>
        <dbReference type="ARBA" id="ARBA00004141"/>
    </source>
</evidence>
<reference evidence="12 13" key="1">
    <citation type="submission" date="2016-12" db="EMBL/GenBank/DDBJ databases">
        <title>Genome sequencing of Methylocaldum marinum.</title>
        <authorList>
            <person name="Takeuchi M."/>
            <person name="Kamagata Y."/>
            <person name="Hiraoka S."/>
            <person name="Oshima K."/>
            <person name="Hattori M."/>
            <person name="Iwasaki W."/>
        </authorList>
    </citation>
    <scope>NUCLEOTIDE SEQUENCE [LARGE SCALE GENOMIC DNA]</scope>
    <source>
        <strain evidence="12 13">S8</strain>
    </source>
</reference>
<dbReference type="SUPFAM" id="SSF161093">
    <property type="entry name" value="MgtE membrane domain-like"/>
    <property type="match status" value="1"/>
</dbReference>
<feature type="transmembrane region" description="Helical" evidence="10">
    <location>
        <begin position="251"/>
        <end position="270"/>
    </location>
</feature>
<dbReference type="AlphaFoldDB" id="A0A250L190"/>
<dbReference type="PROSITE" id="PS51371">
    <property type="entry name" value="CBS"/>
    <property type="match status" value="1"/>
</dbReference>
<evidence type="ECO:0000256" key="3">
    <source>
        <dbReference type="ARBA" id="ARBA00022448"/>
    </source>
</evidence>
<gene>
    <name evidence="12" type="ORF">sS8_3967</name>
</gene>
<dbReference type="Pfam" id="PF01769">
    <property type="entry name" value="MgtE"/>
    <property type="match status" value="1"/>
</dbReference>
<evidence type="ECO:0000256" key="7">
    <source>
        <dbReference type="ARBA" id="ARBA00023136"/>
    </source>
</evidence>
<feature type="transmembrane region" description="Helical" evidence="10">
    <location>
        <begin position="207"/>
        <end position="230"/>
    </location>
</feature>
<evidence type="ECO:0000313" key="12">
    <source>
        <dbReference type="EMBL" id="BBA35899.1"/>
    </source>
</evidence>
<dbReference type="OrthoDB" id="3680176at2"/>
<dbReference type="EMBL" id="AP017928">
    <property type="protein sequence ID" value="BBA35899.1"/>
    <property type="molecule type" value="Genomic_DNA"/>
</dbReference>
<organism evidence="12 13">
    <name type="scientific">Methylocaldum marinum</name>
    <dbReference type="NCBI Taxonomy" id="1432792"/>
    <lineage>
        <taxon>Bacteria</taxon>
        <taxon>Pseudomonadati</taxon>
        <taxon>Pseudomonadota</taxon>
        <taxon>Gammaproteobacteria</taxon>
        <taxon>Methylococcales</taxon>
        <taxon>Methylococcaceae</taxon>
        <taxon>Methylocaldum</taxon>
    </lineage>
</organism>
<feature type="compositionally biased region" description="Basic residues" evidence="9">
    <location>
        <begin position="1"/>
        <end position="19"/>
    </location>
</feature>
<feature type="domain" description="CBS" evidence="11">
    <location>
        <begin position="29"/>
        <end position="90"/>
    </location>
</feature>
<dbReference type="PANTHER" id="PTHR41394">
    <property type="entry name" value="MAGNESIUM TRANSPORTER MGTE"/>
    <property type="match status" value="1"/>
</dbReference>
<dbReference type="Gene3D" id="1.10.357.20">
    <property type="entry name" value="SLC41 divalent cation transporters, integral membrane domain"/>
    <property type="match status" value="1"/>
</dbReference>
<dbReference type="Gene3D" id="3.10.580.10">
    <property type="entry name" value="CBS-domain"/>
    <property type="match status" value="1"/>
</dbReference>
<dbReference type="InterPro" id="IPR000644">
    <property type="entry name" value="CBS_dom"/>
</dbReference>
<evidence type="ECO:0000256" key="9">
    <source>
        <dbReference type="SAM" id="MobiDB-lite"/>
    </source>
</evidence>
<dbReference type="InterPro" id="IPR006667">
    <property type="entry name" value="SLC41_membr_dom"/>
</dbReference>
<keyword evidence="4 10" id="KW-0812">Transmembrane</keyword>
<sequence length="337" mass="36641">MEKSIEKKKRPAKNRKRNHHQGETAGTHMTASVPRAYLSDTPADVQARLKEHRFDHPHTICVTDPEDRLVGVIALADLIALPAETPLNDAVQGIPSVRVDEDQEKLASLALHHRLSVVPVVDHGGHFLGVVPPLALMNILRHEHVEDLHRLAGIKRENHQAREAMESAPLRRARDRLPWLLIGLAGSALATQVVAQFEAQLQDRIAIAFFIPGLVYIADAIGTQTEAIAVRGLSLSHANLRTLLGGEMRTGVLIGLTLAVVTLPIVWLIFADLYLGLAVAVALFSAGCVATTIGLFLPWLLGELGTDPAYGSGPLATILQDVMSLLIYFAAVNFFLF</sequence>
<evidence type="ECO:0000256" key="4">
    <source>
        <dbReference type="ARBA" id="ARBA00022692"/>
    </source>
</evidence>
<protein>
    <recommendedName>
        <fullName evidence="11">CBS domain-containing protein</fullName>
    </recommendedName>
</protein>
<feature type="region of interest" description="Disordered" evidence="9">
    <location>
        <begin position="1"/>
        <end position="33"/>
    </location>
</feature>
<evidence type="ECO:0000256" key="5">
    <source>
        <dbReference type="ARBA" id="ARBA00022842"/>
    </source>
</evidence>
<comment type="similarity">
    <text evidence="2">Belongs to the SLC41A transporter family.</text>
</comment>
<evidence type="ECO:0000256" key="6">
    <source>
        <dbReference type="ARBA" id="ARBA00022989"/>
    </source>
</evidence>
<dbReference type="GO" id="GO:0016020">
    <property type="term" value="C:membrane"/>
    <property type="evidence" value="ECO:0007669"/>
    <property type="project" value="UniProtKB-SubCell"/>
</dbReference>
<accession>A0A250L190</accession>
<dbReference type="Proteomes" id="UP000266313">
    <property type="component" value="Chromosome"/>
</dbReference>
<evidence type="ECO:0000313" key="13">
    <source>
        <dbReference type="Proteomes" id="UP000266313"/>
    </source>
</evidence>